<evidence type="ECO:0000256" key="1">
    <source>
        <dbReference type="SAM" id="MobiDB-lite"/>
    </source>
</evidence>
<gene>
    <name evidence="3" type="ORF">FPE01S_03_06930</name>
</gene>
<evidence type="ECO:0000313" key="3">
    <source>
        <dbReference type="EMBL" id="GAO44654.1"/>
    </source>
</evidence>
<dbReference type="SUPFAM" id="SSF51445">
    <property type="entry name" value="(Trans)glycosidases"/>
    <property type="match status" value="1"/>
</dbReference>
<sequence length="583" mass="63370">MKSKLMTLESLLFCAMLAIACSKNDTPEPDPGGGGGGGNEPPVVVPVTDPAVAETMGFFLDNNWLPRTFTAPAYTDATPVTTTTVNSVTIDASAIITKIPLSIFGHNANAWMGEDIAKPIVIDPVKNLNPHIIRFPAGSGSDVYFFNRTDGDLPPDAPAQIMDKDGNIKSPGHFFGKSTQSWQASLDQYYTLLQQSNSKGMITINYGYARYGTSDDPVAAAAHLAADWVRYDNGRTPYWEIGNETYGDWEWGYRIDQTKNKDGQPEYVSGGLYGQHFQVFADSMRKAAVEIDKTIYIGATLIETPPATWATNVVKTWNSTLIPALKGKNDFFIAHNYFTNYGENSNASQVLIAGEKVPYDMMNFLKSEVLNNGGTLKPVALTEWNMWALGSKQQVSNTSGLFALLVVGESLKNKFGMAARWDLVNGWDNGNDHGLFSPGDEPGIPKWSPRPSFHYLYFFQKLMGDRLVPAAVSGTAAIKAYASTYSSGQANCTILNTSASAVTVEIKSKNFNIGSRFYYYTLEGSNDNGEFSRKVIVNGSGPTKDAGGPADYATLKARSSNTLNGVKVVVPAYGAVMMVIDKK</sequence>
<organism evidence="3 4">
    <name type="scientific">Flavihumibacter petaseus NBRC 106054</name>
    <dbReference type="NCBI Taxonomy" id="1220578"/>
    <lineage>
        <taxon>Bacteria</taxon>
        <taxon>Pseudomonadati</taxon>
        <taxon>Bacteroidota</taxon>
        <taxon>Chitinophagia</taxon>
        <taxon>Chitinophagales</taxon>
        <taxon>Chitinophagaceae</taxon>
        <taxon>Flavihumibacter</taxon>
    </lineage>
</organism>
<dbReference type="AlphaFoldDB" id="A0A0E9N4A0"/>
<evidence type="ECO:0000313" key="4">
    <source>
        <dbReference type="Proteomes" id="UP000033121"/>
    </source>
</evidence>
<dbReference type="EMBL" id="BBWV01000003">
    <property type="protein sequence ID" value="GAO44654.1"/>
    <property type="molecule type" value="Genomic_DNA"/>
</dbReference>
<keyword evidence="2" id="KW-0732">Signal</keyword>
<evidence type="ECO:0000256" key="2">
    <source>
        <dbReference type="SAM" id="SignalP"/>
    </source>
</evidence>
<proteinExistence type="predicted"/>
<dbReference type="OrthoDB" id="9758333at2"/>
<accession>A0A0E9N4A0</accession>
<feature type="signal peptide" evidence="2">
    <location>
        <begin position="1"/>
        <end position="20"/>
    </location>
</feature>
<protein>
    <submittedName>
        <fullName evidence="3">Putative glycosidase</fullName>
    </submittedName>
</protein>
<dbReference type="RefSeq" id="WP_046370545.1">
    <property type="nucleotide sequence ID" value="NZ_BBWV01000003.1"/>
</dbReference>
<keyword evidence="3" id="KW-0378">Hydrolase</keyword>
<reference evidence="3 4" key="1">
    <citation type="submission" date="2015-04" db="EMBL/GenBank/DDBJ databases">
        <title>Whole genome shotgun sequence of Flavihumibacter petaseus NBRC 106054.</title>
        <authorList>
            <person name="Miyazawa S."/>
            <person name="Hosoyama A."/>
            <person name="Hashimoto M."/>
            <person name="Noguchi M."/>
            <person name="Tsuchikane K."/>
            <person name="Ohji S."/>
            <person name="Yamazoe A."/>
            <person name="Ichikawa N."/>
            <person name="Kimura A."/>
            <person name="Fujita N."/>
        </authorList>
    </citation>
    <scope>NUCLEOTIDE SEQUENCE [LARGE SCALE GENOMIC DNA]</scope>
    <source>
        <strain evidence="3 4">NBRC 106054</strain>
    </source>
</reference>
<name>A0A0E9N4A0_9BACT</name>
<dbReference type="PANTHER" id="PTHR43576">
    <property type="entry name" value="ALPHA-L-ARABINOFURANOSIDASE C-RELATED"/>
    <property type="match status" value="1"/>
</dbReference>
<keyword evidence="3" id="KW-0326">Glycosidase</keyword>
<dbReference type="GO" id="GO:0000272">
    <property type="term" value="P:polysaccharide catabolic process"/>
    <property type="evidence" value="ECO:0007669"/>
    <property type="project" value="TreeGrafter"/>
</dbReference>
<dbReference type="GO" id="GO:0016798">
    <property type="term" value="F:hydrolase activity, acting on glycosyl bonds"/>
    <property type="evidence" value="ECO:0007669"/>
    <property type="project" value="UniProtKB-KW"/>
</dbReference>
<dbReference type="Gene3D" id="3.20.20.80">
    <property type="entry name" value="Glycosidases"/>
    <property type="match status" value="1"/>
</dbReference>
<dbReference type="InterPro" id="IPR013780">
    <property type="entry name" value="Glyco_hydro_b"/>
</dbReference>
<dbReference type="Proteomes" id="UP000033121">
    <property type="component" value="Unassembled WGS sequence"/>
</dbReference>
<dbReference type="STRING" id="1220578.FPE01S_03_06930"/>
<feature type="region of interest" description="Disordered" evidence="1">
    <location>
        <begin position="25"/>
        <end position="44"/>
    </location>
</feature>
<dbReference type="PROSITE" id="PS51257">
    <property type="entry name" value="PROKAR_LIPOPROTEIN"/>
    <property type="match status" value="1"/>
</dbReference>
<dbReference type="PANTHER" id="PTHR43576:SF3">
    <property type="entry name" value="ALPHA-L-ARABINOFURANOSIDASE C"/>
    <property type="match status" value="1"/>
</dbReference>
<dbReference type="Gene3D" id="2.60.40.1180">
    <property type="entry name" value="Golgi alpha-mannosidase II"/>
    <property type="match status" value="1"/>
</dbReference>
<feature type="chain" id="PRO_5002430194" evidence="2">
    <location>
        <begin position="21"/>
        <end position="583"/>
    </location>
</feature>
<dbReference type="InterPro" id="IPR017853">
    <property type="entry name" value="GH"/>
</dbReference>
<keyword evidence="4" id="KW-1185">Reference proteome</keyword>
<comment type="caution">
    <text evidence="3">The sequence shown here is derived from an EMBL/GenBank/DDBJ whole genome shotgun (WGS) entry which is preliminary data.</text>
</comment>